<dbReference type="PIRSF" id="PIRSF005739">
    <property type="entry name" value="O-mtase"/>
    <property type="match status" value="1"/>
</dbReference>
<keyword evidence="3" id="KW-0949">S-adenosyl-L-methionine</keyword>
<dbReference type="SUPFAM" id="SSF53335">
    <property type="entry name" value="S-adenosyl-L-methionine-dependent methyltransferases"/>
    <property type="match status" value="1"/>
</dbReference>
<dbReference type="PROSITE" id="PS51683">
    <property type="entry name" value="SAM_OMT_II"/>
    <property type="match status" value="1"/>
</dbReference>
<dbReference type="GO" id="GO:0032259">
    <property type="term" value="P:methylation"/>
    <property type="evidence" value="ECO:0007669"/>
    <property type="project" value="UniProtKB-KW"/>
</dbReference>
<organism evidence="7 8">
    <name type="scientific">Nocardia pulmonis</name>
    <dbReference type="NCBI Taxonomy" id="2951408"/>
    <lineage>
        <taxon>Bacteria</taxon>
        <taxon>Bacillati</taxon>
        <taxon>Actinomycetota</taxon>
        <taxon>Actinomycetes</taxon>
        <taxon>Mycobacteriales</taxon>
        <taxon>Nocardiaceae</taxon>
        <taxon>Nocardia</taxon>
    </lineage>
</organism>
<feature type="active site" description="Proton acceptor" evidence="4">
    <location>
        <position position="272"/>
    </location>
</feature>
<name>A0A9X2E7Q1_9NOCA</name>
<evidence type="ECO:0000313" key="8">
    <source>
        <dbReference type="Proteomes" id="UP001139157"/>
    </source>
</evidence>
<protein>
    <submittedName>
        <fullName evidence="7">Acetylserotonin O-methyltransferase</fullName>
    </submittedName>
</protein>
<sequence length="362" mass="39611">MSARRFVPPLPLLRLVDRFRGVLTGVHRRTVPPSIALMDIAQGGFLAQTLCATAELGVADALAAGPLPLEELAERVGARPETLRRLLRPLLAEWIFSCRGDVYALNSLAQPLRGDAAVSVRHLLRFIGDRRQGALWAELANSVRTGEPAALRVYGMPFFDYLQRDREFGELFDAAMTGVSETTLASTLAAYDFSAFGTIVDIAGGHGRLLADILRRTPGAKGVLFDTPDVVAAVPRLLAERGLTDRCAVVGGSFFVEVPRGGDAYLLKHIVHDWPDEQAVRILSTVRKAMADSARLLVIEFVLPRDTRRHFGNLLDLEMLLTAGGRERTEAEFRELLAAGGFELLRHVPTASMDDILEARPV</sequence>
<dbReference type="InterPro" id="IPR036390">
    <property type="entry name" value="WH_DNA-bd_sf"/>
</dbReference>
<dbReference type="PANTHER" id="PTHR43712">
    <property type="entry name" value="PUTATIVE (AFU_ORTHOLOGUE AFUA_4G14580)-RELATED"/>
    <property type="match status" value="1"/>
</dbReference>
<reference evidence="7" key="1">
    <citation type="submission" date="2022-06" db="EMBL/GenBank/DDBJ databases">
        <title>Novel species in genus nocardia.</title>
        <authorList>
            <person name="Li F."/>
        </authorList>
    </citation>
    <scope>NUCLEOTIDE SEQUENCE</scope>
    <source>
        <strain evidence="7">CDC141</strain>
    </source>
</reference>
<evidence type="ECO:0000259" key="6">
    <source>
        <dbReference type="Pfam" id="PF08100"/>
    </source>
</evidence>
<dbReference type="InterPro" id="IPR036388">
    <property type="entry name" value="WH-like_DNA-bd_sf"/>
</dbReference>
<comment type="caution">
    <text evidence="7">The sequence shown here is derived from an EMBL/GenBank/DDBJ whole genome shotgun (WGS) entry which is preliminary data.</text>
</comment>
<keyword evidence="2" id="KW-0808">Transferase</keyword>
<keyword evidence="8" id="KW-1185">Reference proteome</keyword>
<dbReference type="Gene3D" id="1.10.10.10">
    <property type="entry name" value="Winged helix-like DNA-binding domain superfamily/Winged helix DNA-binding domain"/>
    <property type="match status" value="1"/>
</dbReference>
<feature type="domain" description="O-methyltransferase dimerisation" evidence="6">
    <location>
        <begin position="38"/>
        <end position="110"/>
    </location>
</feature>
<dbReference type="GO" id="GO:0046983">
    <property type="term" value="F:protein dimerization activity"/>
    <property type="evidence" value="ECO:0007669"/>
    <property type="project" value="InterPro"/>
</dbReference>
<dbReference type="Pfam" id="PF00891">
    <property type="entry name" value="Methyltransf_2"/>
    <property type="match status" value="1"/>
</dbReference>
<evidence type="ECO:0000256" key="4">
    <source>
        <dbReference type="PIRSR" id="PIRSR005739-1"/>
    </source>
</evidence>
<dbReference type="InterPro" id="IPR012967">
    <property type="entry name" value="COMT_dimerisation"/>
</dbReference>
<dbReference type="Gene3D" id="1.10.287.1350">
    <property type="match status" value="1"/>
</dbReference>
<dbReference type="EMBL" id="JAMRXG010000005">
    <property type="protein sequence ID" value="MCM6774738.1"/>
    <property type="molecule type" value="Genomic_DNA"/>
</dbReference>
<keyword evidence="1" id="KW-0489">Methyltransferase</keyword>
<dbReference type="Gene3D" id="3.40.50.150">
    <property type="entry name" value="Vaccinia Virus protein VP39"/>
    <property type="match status" value="1"/>
</dbReference>
<dbReference type="RefSeq" id="WP_251912602.1">
    <property type="nucleotide sequence ID" value="NZ_JAMRXG010000005.1"/>
</dbReference>
<dbReference type="SUPFAM" id="SSF46785">
    <property type="entry name" value="Winged helix' DNA-binding domain"/>
    <property type="match status" value="1"/>
</dbReference>
<feature type="domain" description="O-methyltransferase C-terminal" evidence="5">
    <location>
        <begin position="136"/>
        <end position="343"/>
    </location>
</feature>
<proteinExistence type="predicted"/>
<evidence type="ECO:0000313" key="7">
    <source>
        <dbReference type="EMBL" id="MCM6774738.1"/>
    </source>
</evidence>
<gene>
    <name evidence="7" type="ORF">NDR86_14785</name>
</gene>
<dbReference type="PANTHER" id="PTHR43712:SF2">
    <property type="entry name" value="O-METHYLTRANSFERASE CICE"/>
    <property type="match status" value="1"/>
</dbReference>
<dbReference type="AlphaFoldDB" id="A0A9X2E7Q1"/>
<evidence type="ECO:0000256" key="2">
    <source>
        <dbReference type="ARBA" id="ARBA00022679"/>
    </source>
</evidence>
<evidence type="ECO:0000256" key="1">
    <source>
        <dbReference type="ARBA" id="ARBA00022603"/>
    </source>
</evidence>
<accession>A0A9X2E7Q1</accession>
<evidence type="ECO:0000259" key="5">
    <source>
        <dbReference type="Pfam" id="PF00891"/>
    </source>
</evidence>
<dbReference type="InterPro" id="IPR001077">
    <property type="entry name" value="COMT_C"/>
</dbReference>
<dbReference type="InterPro" id="IPR029063">
    <property type="entry name" value="SAM-dependent_MTases_sf"/>
</dbReference>
<dbReference type="GO" id="GO:0008171">
    <property type="term" value="F:O-methyltransferase activity"/>
    <property type="evidence" value="ECO:0007669"/>
    <property type="project" value="InterPro"/>
</dbReference>
<dbReference type="InterPro" id="IPR016461">
    <property type="entry name" value="COMT-like"/>
</dbReference>
<dbReference type="Pfam" id="PF08100">
    <property type="entry name" value="Dimerisation"/>
    <property type="match status" value="1"/>
</dbReference>
<dbReference type="Proteomes" id="UP001139157">
    <property type="component" value="Unassembled WGS sequence"/>
</dbReference>
<evidence type="ECO:0000256" key="3">
    <source>
        <dbReference type="ARBA" id="ARBA00022691"/>
    </source>
</evidence>